<dbReference type="NCBIfam" id="NF007139">
    <property type="entry name" value="PRK09585.1-3"/>
    <property type="match status" value="1"/>
</dbReference>
<accession>A6VKZ0</accession>
<comment type="pathway">
    <text evidence="1">Cell wall biogenesis; peptidoglycan recycling.</text>
</comment>
<dbReference type="Proteomes" id="UP000001114">
    <property type="component" value="Chromosome"/>
</dbReference>
<dbReference type="InterPro" id="IPR043129">
    <property type="entry name" value="ATPase_NBD"/>
</dbReference>
<dbReference type="EC" id="2.7.1.170" evidence="1"/>
<dbReference type="UniPathway" id="UPA00343"/>
<keyword evidence="3" id="KW-1185">Reference proteome</keyword>
<dbReference type="GO" id="GO:0005524">
    <property type="term" value="F:ATP binding"/>
    <property type="evidence" value="ECO:0007669"/>
    <property type="project" value="UniProtKB-UniRule"/>
</dbReference>
<keyword evidence="1" id="KW-0067">ATP-binding</keyword>
<dbReference type="PANTHER" id="PTHR30605:SF0">
    <property type="entry name" value="ANHYDRO-N-ACETYLMURAMIC ACID KINASE"/>
    <property type="match status" value="1"/>
</dbReference>
<dbReference type="KEGG" id="asu:Asuc_0258"/>
<keyword evidence="1" id="KW-0547">Nucleotide-binding</keyword>
<dbReference type="PANTHER" id="PTHR30605">
    <property type="entry name" value="ANHYDRO-N-ACETYLMURAMIC ACID KINASE"/>
    <property type="match status" value="1"/>
</dbReference>
<proteinExistence type="inferred from homology"/>
<feature type="binding site" evidence="1">
    <location>
        <begin position="11"/>
        <end position="18"/>
    </location>
    <ligand>
        <name>ATP</name>
        <dbReference type="ChEBI" id="CHEBI:30616"/>
    </ligand>
</feature>
<dbReference type="EMBL" id="CP000746">
    <property type="protein sequence ID" value="ABR73637.1"/>
    <property type="molecule type" value="Genomic_DNA"/>
</dbReference>
<dbReference type="GO" id="GO:0016773">
    <property type="term" value="F:phosphotransferase activity, alcohol group as acceptor"/>
    <property type="evidence" value="ECO:0007669"/>
    <property type="project" value="UniProtKB-UniRule"/>
</dbReference>
<dbReference type="HAMAP" id="MF_01270">
    <property type="entry name" value="AnhMurNAc_kinase"/>
    <property type="match status" value="1"/>
</dbReference>
<dbReference type="UniPathway" id="UPA00544"/>
<dbReference type="GO" id="GO:0016301">
    <property type="term" value="F:kinase activity"/>
    <property type="evidence" value="ECO:0007669"/>
    <property type="project" value="UniProtKB-KW"/>
</dbReference>
<dbReference type="HOGENOM" id="CLU_038782_0_0_6"/>
<comment type="similarity">
    <text evidence="1">Belongs to the anhydro-N-acetylmuramic acid kinase family.</text>
</comment>
<evidence type="ECO:0000313" key="3">
    <source>
        <dbReference type="Proteomes" id="UP000001114"/>
    </source>
</evidence>
<sequence>MNNYYLGMMSGTSLDGVDLALVDFNHDTARIVAVGFMPMPENLRQKLTALLHEGHSSLQNLGEIDHQLGLLYAQSANQFLAEHTVSAEQVRAIGCHGQTIWHSPHGDFPFSMQIGDMNLVAAQTGIAVVADFRRKDMAYGGQGAPLVPAFHQAVFASPQYLTVVLNIGGISNISILNPHAVTTGYDIGPGNTLLDAWIERHLGRRYDKNGEWAKTGTINQTLLNALLNEPFFRRTAPKSTGRELFNLPWLVKKYPNLTALSAQDVQRTLVELTVQSITRELNRIHTVLPCRLLVCGGGAHNPLILQGLKTGLPHWQTAITTEYGMHADYVEAAAFAWLAYCRMNRLPSNLPAVTGAASAVSLGVIYPKE</sequence>
<dbReference type="GO" id="GO:0097175">
    <property type="term" value="P:1,6-anhydro-N-acetyl-beta-muramic acid catabolic process"/>
    <property type="evidence" value="ECO:0007669"/>
    <property type="project" value="UniProtKB-UniRule"/>
</dbReference>
<reference evidence="3" key="1">
    <citation type="journal article" date="2010" name="BMC Genomics">
        <title>A genomic perspective on the potential of Actinobacillus succinogenes for industrial succinate production.</title>
        <authorList>
            <person name="McKinlay J.B."/>
            <person name="Laivenieks M."/>
            <person name="Schindler B.D."/>
            <person name="McKinlay A.A."/>
            <person name="Siddaramappa S."/>
            <person name="Challacombe J.F."/>
            <person name="Lowry S.R."/>
            <person name="Clum A."/>
            <person name="Lapidus A.L."/>
            <person name="Burkhart K.B."/>
            <person name="Harkins V."/>
            <person name="Vieille C."/>
        </authorList>
    </citation>
    <scope>NUCLEOTIDE SEQUENCE [LARGE SCALE GENOMIC DNA]</scope>
    <source>
        <strain evidence="3">ATCC 55618 / DSM 22257 / CCUG 43843 / 130Z</strain>
    </source>
</reference>
<dbReference type="Pfam" id="PF03702">
    <property type="entry name" value="AnmK"/>
    <property type="match status" value="1"/>
</dbReference>
<dbReference type="STRING" id="339671.Asuc_0258"/>
<dbReference type="GO" id="GO:0009254">
    <property type="term" value="P:peptidoglycan turnover"/>
    <property type="evidence" value="ECO:0007669"/>
    <property type="project" value="UniProtKB-UniRule"/>
</dbReference>
<organism evidence="2 3">
    <name type="scientific">Actinobacillus succinogenes (strain ATCC 55618 / DSM 22257 / CCUG 43843 / 130Z)</name>
    <dbReference type="NCBI Taxonomy" id="339671"/>
    <lineage>
        <taxon>Bacteria</taxon>
        <taxon>Pseudomonadati</taxon>
        <taxon>Pseudomonadota</taxon>
        <taxon>Gammaproteobacteria</taxon>
        <taxon>Pasteurellales</taxon>
        <taxon>Pasteurellaceae</taxon>
        <taxon>Actinobacillus</taxon>
    </lineage>
</organism>
<dbReference type="GO" id="GO:0006040">
    <property type="term" value="P:amino sugar metabolic process"/>
    <property type="evidence" value="ECO:0007669"/>
    <property type="project" value="InterPro"/>
</dbReference>
<dbReference type="Gene3D" id="3.30.420.40">
    <property type="match status" value="2"/>
</dbReference>
<keyword evidence="1" id="KW-0418">Kinase</keyword>
<keyword evidence="1" id="KW-0119">Carbohydrate metabolism</keyword>
<dbReference type="InterPro" id="IPR005338">
    <property type="entry name" value="Anhydro_N_Ac-Mur_kinase"/>
</dbReference>
<dbReference type="eggNOG" id="COG2377">
    <property type="taxonomic scope" value="Bacteria"/>
</dbReference>
<protein>
    <recommendedName>
        <fullName evidence="1">Anhydro-N-acetylmuramic acid kinase</fullName>
        <ecNumber evidence="1">2.7.1.170</ecNumber>
    </recommendedName>
    <alternativeName>
        <fullName evidence="1">AnhMurNAc kinase</fullName>
    </alternativeName>
</protein>
<dbReference type="AlphaFoldDB" id="A6VKZ0"/>
<evidence type="ECO:0000256" key="1">
    <source>
        <dbReference type="HAMAP-Rule" id="MF_01270"/>
    </source>
</evidence>
<evidence type="ECO:0000313" key="2">
    <source>
        <dbReference type="EMBL" id="ABR73637.1"/>
    </source>
</evidence>
<comment type="catalytic activity">
    <reaction evidence="1">
        <text>1,6-anhydro-N-acetyl-beta-muramate + ATP + H2O = N-acetyl-D-muramate 6-phosphate + ADP + H(+)</text>
        <dbReference type="Rhea" id="RHEA:24952"/>
        <dbReference type="ChEBI" id="CHEBI:15377"/>
        <dbReference type="ChEBI" id="CHEBI:15378"/>
        <dbReference type="ChEBI" id="CHEBI:30616"/>
        <dbReference type="ChEBI" id="CHEBI:58690"/>
        <dbReference type="ChEBI" id="CHEBI:58722"/>
        <dbReference type="ChEBI" id="CHEBI:456216"/>
        <dbReference type="EC" id="2.7.1.170"/>
    </reaction>
</comment>
<name>A6VKZ0_ACTSZ</name>
<dbReference type="SUPFAM" id="SSF53067">
    <property type="entry name" value="Actin-like ATPase domain"/>
    <property type="match status" value="1"/>
</dbReference>
<dbReference type="CDD" id="cd24050">
    <property type="entry name" value="ASKHA_NBD_ANMK"/>
    <property type="match status" value="1"/>
</dbReference>
<comment type="pathway">
    <text evidence="1">Amino-sugar metabolism; 1,6-anhydro-N-acetylmuramate degradation.</text>
</comment>
<keyword evidence="1" id="KW-0808">Transferase</keyword>
<comment type="function">
    <text evidence="1">Catalyzes the specific phosphorylation of 1,6-anhydro-N-acetylmuramic acid (anhMurNAc) with the simultaneous cleavage of the 1,6-anhydro ring, generating MurNAc-6-P. Is required for the utilization of anhMurNAc either imported from the medium or derived from its own cell wall murein, and thus plays a role in cell wall recycling.</text>
</comment>
<gene>
    <name evidence="1" type="primary">anmK</name>
    <name evidence="2" type="ordered locus">Asuc_0258</name>
</gene>
<dbReference type="RefSeq" id="WP_011978913.1">
    <property type="nucleotide sequence ID" value="NC_009655.1"/>
</dbReference>
<dbReference type="OrthoDB" id="9763949at2"/>